<dbReference type="OrthoDB" id="9762778at2"/>
<keyword evidence="1" id="KW-0812">Transmembrane</keyword>
<sequence length="115" mass="12260">MDKGDLISLINSDIELLEVYYAHTVSPIAIAALTTIVMISFIASQAAKFNAGRASLSKFVLAVVAMLSSFGPVSALSALSTSLSDGQKQRIGIAHDFFMAASSCCWTKSRPTWMP</sequence>
<evidence type="ECO:0000313" key="2">
    <source>
        <dbReference type="EMBL" id="MST87658.1"/>
    </source>
</evidence>
<evidence type="ECO:0000313" key="3">
    <source>
        <dbReference type="Proteomes" id="UP000438120"/>
    </source>
</evidence>
<comment type="caution">
    <text evidence="2">The sequence shown here is derived from an EMBL/GenBank/DDBJ whole genome shotgun (WGS) entry which is preliminary data.</text>
</comment>
<accession>A0A6A8MFQ8</accession>
<protein>
    <submittedName>
        <fullName evidence="2">Uncharacterized protein</fullName>
    </submittedName>
</protein>
<name>A0A6A8MFQ8_9LACO</name>
<evidence type="ECO:0000256" key="1">
    <source>
        <dbReference type="SAM" id="Phobius"/>
    </source>
</evidence>
<keyword evidence="1" id="KW-1133">Transmembrane helix</keyword>
<keyword evidence="1" id="KW-0472">Membrane</keyword>
<proteinExistence type="predicted"/>
<dbReference type="Proteomes" id="UP000438120">
    <property type="component" value="Unassembled WGS sequence"/>
</dbReference>
<gene>
    <name evidence="2" type="ORF">FYJ62_08510</name>
</gene>
<dbReference type="EMBL" id="VUMX01000026">
    <property type="protein sequence ID" value="MST87658.1"/>
    <property type="molecule type" value="Genomic_DNA"/>
</dbReference>
<organism evidence="2 3">
    <name type="scientific">Lactobacillus porci</name>
    <dbReference type="NCBI Taxonomy" id="2012477"/>
    <lineage>
        <taxon>Bacteria</taxon>
        <taxon>Bacillati</taxon>
        <taxon>Bacillota</taxon>
        <taxon>Bacilli</taxon>
        <taxon>Lactobacillales</taxon>
        <taxon>Lactobacillaceae</taxon>
        <taxon>Lactobacillus</taxon>
    </lineage>
</organism>
<feature type="transmembrane region" description="Helical" evidence="1">
    <location>
        <begin position="59"/>
        <end position="79"/>
    </location>
</feature>
<dbReference type="RefSeq" id="WP_154549266.1">
    <property type="nucleotide sequence ID" value="NZ_VUMX01000026.1"/>
</dbReference>
<reference evidence="2 3" key="1">
    <citation type="submission" date="2019-08" db="EMBL/GenBank/DDBJ databases">
        <title>In-depth cultivation of the pig gut microbiome towards novel bacterial diversity and tailored functional studies.</title>
        <authorList>
            <person name="Wylensek D."/>
            <person name="Hitch T.C.A."/>
            <person name="Clavel T."/>
        </authorList>
    </citation>
    <scope>NUCLEOTIDE SEQUENCE [LARGE SCALE GENOMIC DNA]</scope>
    <source>
        <strain evidence="2 3">Bifido-178-WT-2B</strain>
    </source>
</reference>
<feature type="transmembrane region" description="Helical" evidence="1">
    <location>
        <begin position="20"/>
        <end position="47"/>
    </location>
</feature>
<keyword evidence="3" id="KW-1185">Reference proteome</keyword>
<dbReference type="AlphaFoldDB" id="A0A6A8MFQ8"/>